<dbReference type="InterPro" id="IPR018480">
    <property type="entry name" value="PNAcMuramoyl-5peptid_Trfase_CS"/>
</dbReference>
<comment type="function">
    <text evidence="7">Catalyzes the initial step of the lipid cycle reactions in the biosynthesis of the cell wall peptidoglycan: transfers peptidoglycan precursor phospho-MurNAc-pentapeptide from UDP-MurNAc-pentapeptide onto the lipid carrier undecaprenyl phosphate, yielding undecaprenyl-pyrophosphoryl-MurNAc-pentapeptide, known as lipid I.</text>
</comment>
<feature type="transmembrane region" description="Helical" evidence="7">
    <location>
        <begin position="6"/>
        <end position="26"/>
    </location>
</feature>
<evidence type="ECO:0000256" key="6">
    <source>
        <dbReference type="ARBA" id="ARBA00023136"/>
    </source>
</evidence>
<dbReference type="PROSITE" id="PS01348">
    <property type="entry name" value="MRAY_2"/>
    <property type="match status" value="1"/>
</dbReference>
<keyword evidence="7" id="KW-1003">Cell membrane</keyword>
<reference evidence="10" key="1">
    <citation type="submission" date="2020-08" db="EMBL/GenBank/DDBJ databases">
        <title>Genome public.</title>
        <authorList>
            <person name="Liu C."/>
            <person name="Sun Q."/>
        </authorList>
    </citation>
    <scope>NUCLEOTIDE SEQUENCE</scope>
    <source>
        <strain evidence="10">NSJ-54</strain>
    </source>
</reference>
<evidence type="ECO:0000256" key="7">
    <source>
        <dbReference type="HAMAP-Rule" id="MF_00038"/>
    </source>
</evidence>
<dbReference type="GO" id="GO:0008360">
    <property type="term" value="P:regulation of cell shape"/>
    <property type="evidence" value="ECO:0007669"/>
    <property type="project" value="UniProtKB-KW"/>
</dbReference>
<dbReference type="PANTHER" id="PTHR22926:SF5">
    <property type="entry name" value="PHOSPHO-N-ACETYLMURAMOYL-PENTAPEPTIDE-TRANSFERASE HOMOLOG"/>
    <property type="match status" value="1"/>
</dbReference>
<feature type="binding site" evidence="9">
    <location>
        <position position="184"/>
    </location>
    <ligand>
        <name>Mg(2+)</name>
        <dbReference type="ChEBI" id="CHEBI:18420"/>
    </ligand>
</feature>
<sequence>MLSSLSTIVAAVIGFGLTAVMGFWFIPFLKRVHYGQTINDIGPTWHKNKQGTPTMGGIMFIIGVVVAVAVGFGILTAQTGVMTNPSYKVQNTRLIAGLIMALCFGFVGFVDDYIKVVKKRNLGLTARQKLVMQFLIAILYLFTLYLSGDTSTELWFPLIGYLNFGIFYYPLMVLFIVFITNAVNLTDGIDGLASSVTFVAAIGFMLITMIMGFTGMGILATALAGACIGFLVWNFHPAKVFMGDTGSMFLGGMVVALAFGVGLPVILILVGILYIIEALSVIIQVTSFKLTGKRVFKMSPIHHHFEMSGYSEVKIVALFSLITAIGCALAVWAVMSI</sequence>
<dbReference type="RefSeq" id="WP_262397198.1">
    <property type="nucleotide sequence ID" value="NZ_JACRTC010000002.1"/>
</dbReference>
<dbReference type="GO" id="GO:0071555">
    <property type="term" value="P:cell wall organization"/>
    <property type="evidence" value="ECO:0007669"/>
    <property type="project" value="UniProtKB-KW"/>
</dbReference>
<dbReference type="EC" id="2.7.8.13" evidence="7 8"/>
<evidence type="ECO:0000313" key="11">
    <source>
        <dbReference type="Proteomes" id="UP000660861"/>
    </source>
</evidence>
<evidence type="ECO:0000256" key="4">
    <source>
        <dbReference type="ARBA" id="ARBA00022692"/>
    </source>
</evidence>
<evidence type="ECO:0000256" key="5">
    <source>
        <dbReference type="ARBA" id="ARBA00022989"/>
    </source>
</evidence>
<keyword evidence="7" id="KW-0961">Cell wall biogenesis/degradation</keyword>
<dbReference type="EMBL" id="JACRTC010000002">
    <property type="protein sequence ID" value="MBC8570108.1"/>
    <property type="molecule type" value="Genomic_DNA"/>
</dbReference>
<feature type="transmembrane region" description="Helical" evidence="7">
    <location>
        <begin position="55"/>
        <end position="74"/>
    </location>
</feature>
<dbReference type="GO" id="GO:0008963">
    <property type="term" value="F:phospho-N-acetylmuramoyl-pentapeptide-transferase activity"/>
    <property type="evidence" value="ECO:0007669"/>
    <property type="project" value="UniProtKB-UniRule"/>
</dbReference>
<protein>
    <recommendedName>
        <fullName evidence="7 8">Phospho-N-acetylmuramoyl-pentapeptide-transferase</fullName>
        <ecNumber evidence="7 8">2.7.8.13</ecNumber>
    </recommendedName>
    <alternativeName>
        <fullName evidence="7">UDP-MurNAc-pentapeptide phosphotransferase</fullName>
    </alternativeName>
</protein>
<dbReference type="HAMAP" id="MF_00038">
    <property type="entry name" value="MraY"/>
    <property type="match status" value="1"/>
</dbReference>
<keyword evidence="7" id="KW-0132">Cell division</keyword>
<comment type="similarity">
    <text evidence="2 7">Belongs to the glycosyltransferase 4 family. MraY subfamily.</text>
</comment>
<evidence type="ECO:0000256" key="2">
    <source>
        <dbReference type="ARBA" id="ARBA00005583"/>
    </source>
</evidence>
<feature type="transmembrane region" description="Helical" evidence="7">
    <location>
        <begin position="217"/>
        <end position="236"/>
    </location>
</feature>
<feature type="transmembrane region" description="Helical" evidence="7">
    <location>
        <begin position="130"/>
        <end position="148"/>
    </location>
</feature>
<evidence type="ECO:0000256" key="3">
    <source>
        <dbReference type="ARBA" id="ARBA00022679"/>
    </source>
</evidence>
<organism evidence="10 11">
    <name type="scientific">Zongyangia hominis</name>
    <dbReference type="NCBI Taxonomy" id="2763677"/>
    <lineage>
        <taxon>Bacteria</taxon>
        <taxon>Bacillati</taxon>
        <taxon>Bacillota</taxon>
        <taxon>Clostridia</taxon>
        <taxon>Eubacteriales</taxon>
        <taxon>Oscillospiraceae</taxon>
        <taxon>Zongyangia</taxon>
    </lineage>
</organism>
<feature type="transmembrane region" description="Helical" evidence="7">
    <location>
        <begin position="154"/>
        <end position="179"/>
    </location>
</feature>
<dbReference type="InterPro" id="IPR000715">
    <property type="entry name" value="Glycosyl_transferase_4"/>
</dbReference>
<feature type="transmembrane region" description="Helical" evidence="7">
    <location>
        <begin position="248"/>
        <end position="276"/>
    </location>
</feature>
<dbReference type="NCBIfam" id="TIGR00445">
    <property type="entry name" value="mraY"/>
    <property type="match status" value="1"/>
</dbReference>
<keyword evidence="7" id="KW-0131">Cell cycle</keyword>
<comment type="catalytic activity">
    <reaction evidence="7">
        <text>UDP-N-acetyl-alpha-D-muramoyl-L-alanyl-gamma-D-glutamyl-meso-2,6-diaminopimeloyl-D-alanyl-D-alanine + di-trans,octa-cis-undecaprenyl phosphate = di-trans,octa-cis-undecaprenyl diphospho-N-acetyl-alpha-D-muramoyl-L-alanyl-D-glutamyl-meso-2,6-diaminopimeloyl-D-alanyl-D-alanine + UMP</text>
        <dbReference type="Rhea" id="RHEA:28386"/>
        <dbReference type="ChEBI" id="CHEBI:57865"/>
        <dbReference type="ChEBI" id="CHEBI:60392"/>
        <dbReference type="ChEBI" id="CHEBI:61386"/>
        <dbReference type="ChEBI" id="CHEBI:61387"/>
        <dbReference type="EC" id="2.7.8.13"/>
    </reaction>
</comment>
<evidence type="ECO:0000256" key="1">
    <source>
        <dbReference type="ARBA" id="ARBA00004141"/>
    </source>
</evidence>
<evidence type="ECO:0000313" key="10">
    <source>
        <dbReference type="EMBL" id="MBC8570108.1"/>
    </source>
</evidence>
<dbReference type="GO" id="GO:0046872">
    <property type="term" value="F:metal ion binding"/>
    <property type="evidence" value="ECO:0007669"/>
    <property type="project" value="UniProtKB-KW"/>
</dbReference>
<evidence type="ECO:0000256" key="8">
    <source>
        <dbReference type="NCBIfam" id="TIGR00445"/>
    </source>
</evidence>
<keyword evidence="4 7" id="KW-0812">Transmembrane</keyword>
<feature type="binding site" evidence="9">
    <location>
        <position position="244"/>
    </location>
    <ligand>
        <name>Mg(2+)</name>
        <dbReference type="ChEBI" id="CHEBI:18420"/>
    </ligand>
</feature>
<dbReference type="Pfam" id="PF10555">
    <property type="entry name" value="MraY_sig1"/>
    <property type="match status" value="1"/>
</dbReference>
<dbReference type="PROSITE" id="PS01347">
    <property type="entry name" value="MRAY_1"/>
    <property type="match status" value="1"/>
</dbReference>
<dbReference type="Proteomes" id="UP000660861">
    <property type="component" value="Unassembled WGS sequence"/>
</dbReference>
<dbReference type="GO" id="GO:0009252">
    <property type="term" value="P:peptidoglycan biosynthetic process"/>
    <property type="evidence" value="ECO:0007669"/>
    <property type="project" value="UniProtKB-UniRule"/>
</dbReference>
<dbReference type="CDD" id="cd06852">
    <property type="entry name" value="GT_MraY"/>
    <property type="match status" value="1"/>
</dbReference>
<dbReference type="InterPro" id="IPR003524">
    <property type="entry name" value="PNAcMuramoyl-5peptid_Trfase"/>
</dbReference>
<keyword evidence="7 9" id="KW-0479">Metal-binding</keyword>
<dbReference type="GO" id="GO:0005886">
    <property type="term" value="C:plasma membrane"/>
    <property type="evidence" value="ECO:0007669"/>
    <property type="project" value="UniProtKB-SubCell"/>
</dbReference>
<comment type="cofactor">
    <cofactor evidence="7 9">
        <name>Mg(2+)</name>
        <dbReference type="ChEBI" id="CHEBI:18420"/>
    </cofactor>
</comment>
<keyword evidence="6 7" id="KW-0472">Membrane</keyword>
<feature type="transmembrane region" description="Helical" evidence="7">
    <location>
        <begin position="94"/>
        <end position="110"/>
    </location>
</feature>
<dbReference type="GO" id="GO:0051301">
    <property type="term" value="P:cell division"/>
    <property type="evidence" value="ECO:0007669"/>
    <property type="project" value="UniProtKB-KW"/>
</dbReference>
<dbReference type="AlphaFoldDB" id="A0A926IBB2"/>
<comment type="pathway">
    <text evidence="7">Cell wall biogenesis; peptidoglycan biosynthesis.</text>
</comment>
<comment type="subcellular location">
    <subcellularLocation>
        <location evidence="7">Cell membrane</location>
        <topology evidence="7">Multi-pass membrane protein</topology>
    </subcellularLocation>
    <subcellularLocation>
        <location evidence="1">Membrane</location>
        <topology evidence="1">Multi-pass membrane protein</topology>
    </subcellularLocation>
</comment>
<name>A0A926IBB2_9FIRM</name>
<keyword evidence="7" id="KW-0573">Peptidoglycan synthesis</keyword>
<keyword evidence="7" id="KW-0133">Cell shape</keyword>
<gene>
    <name evidence="7" type="primary">mraY</name>
    <name evidence="10" type="ORF">H8709_04620</name>
</gene>
<keyword evidence="11" id="KW-1185">Reference proteome</keyword>
<accession>A0A926IBB2</accession>
<keyword evidence="3 7" id="KW-0808">Transferase</keyword>
<feature type="transmembrane region" description="Helical" evidence="7">
    <location>
        <begin position="315"/>
        <end position="335"/>
    </location>
</feature>
<feature type="transmembrane region" description="Helical" evidence="7">
    <location>
        <begin position="191"/>
        <end position="211"/>
    </location>
</feature>
<keyword evidence="5 7" id="KW-1133">Transmembrane helix</keyword>
<dbReference type="PANTHER" id="PTHR22926">
    <property type="entry name" value="PHOSPHO-N-ACETYLMURAMOYL-PENTAPEPTIDE-TRANSFERASE"/>
    <property type="match status" value="1"/>
</dbReference>
<comment type="caution">
    <text evidence="10">The sequence shown here is derived from an EMBL/GenBank/DDBJ whole genome shotgun (WGS) entry which is preliminary data.</text>
</comment>
<keyword evidence="7 9" id="KW-0460">Magnesium</keyword>
<proteinExistence type="inferred from homology"/>
<dbReference type="Pfam" id="PF00953">
    <property type="entry name" value="Glycos_transf_4"/>
    <property type="match status" value="1"/>
</dbReference>
<evidence type="ECO:0000256" key="9">
    <source>
        <dbReference type="PIRSR" id="PIRSR600715-1"/>
    </source>
</evidence>